<accession>A0A319CJX7</accession>
<name>A0A319CJX7_9EURO</name>
<evidence type="ECO:0000313" key="2">
    <source>
        <dbReference type="Proteomes" id="UP000248340"/>
    </source>
</evidence>
<dbReference type="VEuPathDB" id="FungiDB:BO82DRAFT_426641"/>
<organism evidence="1 2">
    <name type="scientific">Aspergillus uvarum CBS 121591</name>
    <dbReference type="NCBI Taxonomy" id="1448315"/>
    <lineage>
        <taxon>Eukaryota</taxon>
        <taxon>Fungi</taxon>
        <taxon>Dikarya</taxon>
        <taxon>Ascomycota</taxon>
        <taxon>Pezizomycotina</taxon>
        <taxon>Eurotiomycetes</taxon>
        <taxon>Eurotiomycetidae</taxon>
        <taxon>Eurotiales</taxon>
        <taxon>Aspergillaceae</taxon>
        <taxon>Aspergillus</taxon>
        <taxon>Aspergillus subgen. Circumdati</taxon>
    </lineage>
</organism>
<sequence length="286" mass="33213">MPLRLVQHHLKVHLLMVRPRPRHQDMRPPRLGYAHITTVELERTRLSYGLLLPTVQPTIDVSDWIPLRLTVHPRPERCSIRTEPILTSRDLSDFERATVPVHMPRGILPTTEQTSLRKGLEFIPARSPIHLINSFERSELERKFATCSIVERKHHEPHRLRILQHQPQGNTLDKHRVKSTILIVRRVLLAPLRRNHLRNRERRILILRSGSTPVAHPRTNVVVRRTHVLPPNHLPRTLHARVHTARRSAQLLLHQSRHQCLDLPPLQVTLASGLPLHGLFLPVVCH</sequence>
<dbReference type="GeneID" id="37143111"/>
<gene>
    <name evidence="1" type="ORF">BO82DRAFT_426641</name>
</gene>
<dbReference type="Proteomes" id="UP000248340">
    <property type="component" value="Unassembled WGS sequence"/>
</dbReference>
<dbReference type="RefSeq" id="XP_025494990.1">
    <property type="nucleotide sequence ID" value="XM_025640369.1"/>
</dbReference>
<proteinExistence type="predicted"/>
<protein>
    <submittedName>
        <fullName evidence="1">Uncharacterized protein</fullName>
    </submittedName>
</protein>
<reference evidence="1 2" key="1">
    <citation type="submission" date="2016-12" db="EMBL/GenBank/DDBJ databases">
        <title>The genomes of Aspergillus section Nigri reveals drivers in fungal speciation.</title>
        <authorList>
            <consortium name="DOE Joint Genome Institute"/>
            <person name="Vesth T.C."/>
            <person name="Nybo J."/>
            <person name="Theobald S."/>
            <person name="Brandl J."/>
            <person name="Frisvad J.C."/>
            <person name="Nielsen K.F."/>
            <person name="Lyhne E.K."/>
            <person name="Kogle M.E."/>
            <person name="Kuo A."/>
            <person name="Riley R."/>
            <person name="Clum A."/>
            <person name="Nolan M."/>
            <person name="Lipzen A."/>
            <person name="Salamov A."/>
            <person name="Henrissat B."/>
            <person name="Wiebenga A."/>
            <person name="De Vries R.P."/>
            <person name="Grigoriev I.V."/>
            <person name="Mortensen U.H."/>
            <person name="Andersen M.R."/>
            <person name="Baker S.E."/>
        </authorList>
    </citation>
    <scope>NUCLEOTIDE SEQUENCE [LARGE SCALE GENOMIC DNA]</scope>
    <source>
        <strain evidence="1 2">CBS 121591</strain>
    </source>
</reference>
<dbReference type="AlphaFoldDB" id="A0A319CJX7"/>
<keyword evidence="2" id="KW-1185">Reference proteome</keyword>
<dbReference type="EMBL" id="KZ821682">
    <property type="protein sequence ID" value="PYH84790.1"/>
    <property type="molecule type" value="Genomic_DNA"/>
</dbReference>
<evidence type="ECO:0000313" key="1">
    <source>
        <dbReference type="EMBL" id="PYH84790.1"/>
    </source>
</evidence>
<feature type="non-terminal residue" evidence="1">
    <location>
        <position position="286"/>
    </location>
</feature>